<sequence length="141" mass="15494">MRSSYLSLFIVLVVIARFDLRRAVAIVQEHLGGVVVVVSSEVLRLAHLTVPTMSLKRRSMKIDSWRARSEMAMTAAPPFLLVQNGSRTIGEVIGGLVRASLAMAKYERGRDKESCSDSDGDEDSETVLKEVEGNGAMSYFT</sequence>
<dbReference type="Proteomes" id="UP000235371">
    <property type="component" value="Unassembled WGS sequence"/>
</dbReference>
<dbReference type="EMBL" id="KZ613745">
    <property type="protein sequence ID" value="PMD65942.1"/>
    <property type="molecule type" value="Genomic_DNA"/>
</dbReference>
<gene>
    <name evidence="3" type="ORF">K444DRAFT_158050</name>
</gene>
<dbReference type="InParanoid" id="A0A2J6TSF2"/>
<dbReference type="GeneID" id="36578727"/>
<feature type="chain" id="PRO_5014410384" evidence="2">
    <location>
        <begin position="24"/>
        <end position="141"/>
    </location>
</feature>
<keyword evidence="4" id="KW-1185">Reference proteome</keyword>
<feature type="region of interest" description="Disordered" evidence="1">
    <location>
        <begin position="110"/>
        <end position="141"/>
    </location>
</feature>
<feature type="signal peptide" evidence="2">
    <location>
        <begin position="1"/>
        <end position="23"/>
    </location>
</feature>
<accession>A0A2J6TSF2</accession>
<evidence type="ECO:0000256" key="1">
    <source>
        <dbReference type="SAM" id="MobiDB-lite"/>
    </source>
</evidence>
<proteinExistence type="predicted"/>
<reference evidence="3 4" key="1">
    <citation type="submission" date="2016-04" db="EMBL/GenBank/DDBJ databases">
        <title>A degradative enzymes factory behind the ericoid mycorrhizal symbiosis.</title>
        <authorList>
            <consortium name="DOE Joint Genome Institute"/>
            <person name="Martino E."/>
            <person name="Morin E."/>
            <person name="Grelet G."/>
            <person name="Kuo A."/>
            <person name="Kohler A."/>
            <person name="Daghino S."/>
            <person name="Barry K."/>
            <person name="Choi C."/>
            <person name="Cichocki N."/>
            <person name="Clum A."/>
            <person name="Copeland A."/>
            <person name="Hainaut M."/>
            <person name="Haridas S."/>
            <person name="Labutti K."/>
            <person name="Lindquist E."/>
            <person name="Lipzen A."/>
            <person name="Khouja H.-R."/>
            <person name="Murat C."/>
            <person name="Ohm R."/>
            <person name="Olson A."/>
            <person name="Spatafora J."/>
            <person name="Veneault-Fourrey C."/>
            <person name="Henrissat B."/>
            <person name="Grigoriev I."/>
            <person name="Martin F."/>
            <person name="Perotto S."/>
        </authorList>
    </citation>
    <scope>NUCLEOTIDE SEQUENCE [LARGE SCALE GENOMIC DNA]</scope>
    <source>
        <strain evidence="3 4">E</strain>
    </source>
</reference>
<feature type="compositionally biased region" description="Acidic residues" evidence="1">
    <location>
        <begin position="116"/>
        <end position="125"/>
    </location>
</feature>
<dbReference type="AlphaFoldDB" id="A0A2J6TSF2"/>
<dbReference type="RefSeq" id="XP_024742846.1">
    <property type="nucleotide sequence ID" value="XM_024870645.1"/>
</dbReference>
<name>A0A2J6TSF2_9HELO</name>
<organism evidence="3 4">
    <name type="scientific">Hyaloscypha bicolor E</name>
    <dbReference type="NCBI Taxonomy" id="1095630"/>
    <lineage>
        <taxon>Eukaryota</taxon>
        <taxon>Fungi</taxon>
        <taxon>Dikarya</taxon>
        <taxon>Ascomycota</taxon>
        <taxon>Pezizomycotina</taxon>
        <taxon>Leotiomycetes</taxon>
        <taxon>Helotiales</taxon>
        <taxon>Hyaloscyphaceae</taxon>
        <taxon>Hyaloscypha</taxon>
        <taxon>Hyaloscypha bicolor</taxon>
    </lineage>
</organism>
<evidence type="ECO:0000313" key="3">
    <source>
        <dbReference type="EMBL" id="PMD65942.1"/>
    </source>
</evidence>
<keyword evidence="2" id="KW-0732">Signal</keyword>
<evidence type="ECO:0000256" key="2">
    <source>
        <dbReference type="SAM" id="SignalP"/>
    </source>
</evidence>
<protein>
    <submittedName>
        <fullName evidence="3">Uncharacterized protein</fullName>
    </submittedName>
</protein>
<evidence type="ECO:0000313" key="4">
    <source>
        <dbReference type="Proteomes" id="UP000235371"/>
    </source>
</evidence>